<dbReference type="PROSITE" id="PS50928">
    <property type="entry name" value="ABC_TM1"/>
    <property type="match status" value="1"/>
</dbReference>
<evidence type="ECO:0000256" key="6">
    <source>
        <dbReference type="ARBA" id="ARBA00023136"/>
    </source>
</evidence>
<dbReference type="CDD" id="cd06261">
    <property type="entry name" value="TM_PBP2"/>
    <property type="match status" value="1"/>
</dbReference>
<dbReference type="EMBL" id="CP034235">
    <property type="protein sequence ID" value="QGQ95017.1"/>
    <property type="molecule type" value="Genomic_DNA"/>
</dbReference>
<sequence length="271" mass="30325">MAKTTVSLKYFFLSLYALTTIYPFFWIFTSSLKPNTDIFSKPFALPAHLNFANYVKVLTKAHLGTNFMNSLYICVFSVFIAVLVGSMAAYILARVKPSLILYTYFTLGIMIPIQTILIPSFILLKQFDLINTHLGLIIEYVVGRLPLTIFIMVAFMKTLPKEMEEAALIDGCGRARTFFSIVLPLSKPGLATVATLSFLDCWNEYLFAYVLISSTKLKVITQAIYALRGQYITDYGLLCAGLALMMIPVILMYILFQEQVIKGMTAGAVKG</sequence>
<dbReference type="Gene3D" id="1.10.3720.10">
    <property type="entry name" value="MetI-like"/>
    <property type="match status" value="1"/>
</dbReference>
<dbReference type="AlphaFoldDB" id="A0A6B8RGF2"/>
<evidence type="ECO:0000313" key="9">
    <source>
        <dbReference type="EMBL" id="QGQ95017.1"/>
    </source>
</evidence>
<comment type="similarity">
    <text evidence="7">Belongs to the binding-protein-dependent transport system permease family.</text>
</comment>
<comment type="subcellular location">
    <subcellularLocation>
        <location evidence="1 7">Cell membrane</location>
        <topology evidence="1 7">Multi-pass membrane protein</topology>
    </subcellularLocation>
</comment>
<feature type="domain" description="ABC transmembrane type-1" evidence="8">
    <location>
        <begin position="67"/>
        <end position="256"/>
    </location>
</feature>
<evidence type="ECO:0000256" key="3">
    <source>
        <dbReference type="ARBA" id="ARBA00022475"/>
    </source>
</evidence>
<keyword evidence="5 7" id="KW-1133">Transmembrane helix</keyword>
<dbReference type="Pfam" id="PF00528">
    <property type="entry name" value="BPD_transp_1"/>
    <property type="match status" value="1"/>
</dbReference>
<keyword evidence="4 7" id="KW-0812">Transmembrane</keyword>
<dbReference type="InterPro" id="IPR035906">
    <property type="entry name" value="MetI-like_sf"/>
</dbReference>
<dbReference type="SUPFAM" id="SSF161098">
    <property type="entry name" value="MetI-like"/>
    <property type="match status" value="1"/>
</dbReference>
<dbReference type="PANTHER" id="PTHR43744">
    <property type="entry name" value="ABC TRANSPORTER PERMEASE PROTEIN MG189-RELATED-RELATED"/>
    <property type="match status" value="1"/>
</dbReference>
<keyword evidence="3" id="KW-1003">Cell membrane</keyword>
<evidence type="ECO:0000256" key="7">
    <source>
        <dbReference type="RuleBase" id="RU363032"/>
    </source>
</evidence>
<keyword evidence="6 7" id="KW-0472">Membrane</keyword>
<dbReference type="KEGG" id="ppsc:EHS13_09025"/>
<feature type="transmembrane region" description="Helical" evidence="7">
    <location>
        <begin position="70"/>
        <end position="92"/>
    </location>
</feature>
<name>A0A6B8RGF2_9BACL</name>
<keyword evidence="10" id="KW-1185">Reference proteome</keyword>
<evidence type="ECO:0000256" key="2">
    <source>
        <dbReference type="ARBA" id="ARBA00022448"/>
    </source>
</evidence>
<organism evidence="9 10">
    <name type="scientific">Paenibacillus psychroresistens</name>
    <dbReference type="NCBI Taxonomy" id="1778678"/>
    <lineage>
        <taxon>Bacteria</taxon>
        <taxon>Bacillati</taxon>
        <taxon>Bacillota</taxon>
        <taxon>Bacilli</taxon>
        <taxon>Bacillales</taxon>
        <taxon>Paenibacillaceae</taxon>
        <taxon>Paenibacillus</taxon>
    </lineage>
</organism>
<feature type="transmembrane region" description="Helical" evidence="7">
    <location>
        <begin position="7"/>
        <end position="28"/>
    </location>
</feature>
<protein>
    <submittedName>
        <fullName evidence="9">Carbohydrate ABC transporter permease</fullName>
    </submittedName>
</protein>
<evidence type="ECO:0000313" key="10">
    <source>
        <dbReference type="Proteomes" id="UP000426246"/>
    </source>
</evidence>
<evidence type="ECO:0000259" key="8">
    <source>
        <dbReference type="PROSITE" id="PS50928"/>
    </source>
</evidence>
<dbReference type="RefSeq" id="WP_155700032.1">
    <property type="nucleotide sequence ID" value="NZ_CP034235.1"/>
</dbReference>
<gene>
    <name evidence="9" type="ORF">EHS13_09025</name>
</gene>
<dbReference type="Proteomes" id="UP000426246">
    <property type="component" value="Chromosome"/>
</dbReference>
<feature type="transmembrane region" description="Helical" evidence="7">
    <location>
        <begin position="99"/>
        <end position="122"/>
    </location>
</feature>
<dbReference type="InterPro" id="IPR000515">
    <property type="entry name" value="MetI-like"/>
</dbReference>
<feature type="transmembrane region" description="Helical" evidence="7">
    <location>
        <begin position="237"/>
        <end position="256"/>
    </location>
</feature>
<accession>A0A6B8RGF2</accession>
<dbReference type="GO" id="GO:0005886">
    <property type="term" value="C:plasma membrane"/>
    <property type="evidence" value="ECO:0007669"/>
    <property type="project" value="UniProtKB-SubCell"/>
</dbReference>
<evidence type="ECO:0000256" key="1">
    <source>
        <dbReference type="ARBA" id="ARBA00004651"/>
    </source>
</evidence>
<keyword evidence="2 7" id="KW-0813">Transport</keyword>
<dbReference type="OrthoDB" id="187395at2"/>
<evidence type="ECO:0000256" key="5">
    <source>
        <dbReference type="ARBA" id="ARBA00022989"/>
    </source>
</evidence>
<dbReference type="GO" id="GO:0055085">
    <property type="term" value="P:transmembrane transport"/>
    <property type="evidence" value="ECO:0007669"/>
    <property type="project" value="InterPro"/>
</dbReference>
<feature type="transmembrane region" description="Helical" evidence="7">
    <location>
        <begin position="134"/>
        <end position="156"/>
    </location>
</feature>
<reference evidence="10" key="1">
    <citation type="submission" date="2018-11" db="EMBL/GenBank/DDBJ databases">
        <title>Complete genome sequence of Paenibacillus sp. ML311-T8.</title>
        <authorList>
            <person name="Nam Y.-D."/>
            <person name="Kang J."/>
            <person name="Chung W.-H."/>
            <person name="Park Y.S."/>
        </authorList>
    </citation>
    <scope>NUCLEOTIDE SEQUENCE [LARGE SCALE GENOMIC DNA]</scope>
    <source>
        <strain evidence="10">ML311-T8</strain>
    </source>
</reference>
<proteinExistence type="inferred from homology"/>
<dbReference type="PANTHER" id="PTHR43744:SF12">
    <property type="entry name" value="ABC TRANSPORTER PERMEASE PROTEIN MG189-RELATED"/>
    <property type="match status" value="1"/>
</dbReference>
<evidence type="ECO:0000256" key="4">
    <source>
        <dbReference type="ARBA" id="ARBA00022692"/>
    </source>
</evidence>